<dbReference type="Proteomes" id="UP000321118">
    <property type="component" value="Unassembled WGS sequence"/>
</dbReference>
<proteinExistence type="inferred from homology"/>
<evidence type="ECO:0000313" key="7">
    <source>
        <dbReference type="EMBL" id="GEK19893.1"/>
    </source>
</evidence>
<keyword evidence="3" id="KW-0378">Hydrolase</keyword>
<keyword evidence="2" id="KW-0645">Protease</keyword>
<evidence type="ECO:0000313" key="8">
    <source>
        <dbReference type="Proteomes" id="UP000321118"/>
    </source>
</evidence>
<organism evidence="7 8">
    <name type="scientific">Cellulomonas xylanilytica</name>
    <dbReference type="NCBI Taxonomy" id="233583"/>
    <lineage>
        <taxon>Bacteria</taxon>
        <taxon>Bacillati</taxon>
        <taxon>Actinomycetota</taxon>
        <taxon>Actinomycetes</taxon>
        <taxon>Micrococcales</taxon>
        <taxon>Cellulomonadaceae</taxon>
        <taxon>Cellulomonas</taxon>
    </lineage>
</organism>
<dbReference type="PANTHER" id="PTHR47359:SF3">
    <property type="entry name" value="NLP_P60 DOMAIN-CONTAINING PROTEIN-RELATED"/>
    <property type="match status" value="1"/>
</dbReference>
<dbReference type="Pfam" id="PF00877">
    <property type="entry name" value="NLPC_P60"/>
    <property type="match status" value="1"/>
</dbReference>
<evidence type="ECO:0000256" key="3">
    <source>
        <dbReference type="ARBA" id="ARBA00022801"/>
    </source>
</evidence>
<evidence type="ECO:0000259" key="6">
    <source>
        <dbReference type="PROSITE" id="PS51935"/>
    </source>
</evidence>
<dbReference type="RefSeq" id="WP_146925378.1">
    <property type="nucleotide sequence ID" value="NZ_BJUB01000001.1"/>
</dbReference>
<dbReference type="InterPro" id="IPR038765">
    <property type="entry name" value="Papain-like_cys_pep_sf"/>
</dbReference>
<dbReference type="SUPFAM" id="SSF54001">
    <property type="entry name" value="Cysteine proteinases"/>
    <property type="match status" value="1"/>
</dbReference>
<accession>A0A510UYZ5</accession>
<dbReference type="InterPro" id="IPR051794">
    <property type="entry name" value="PG_Endopeptidase_C40"/>
</dbReference>
<dbReference type="AlphaFoldDB" id="A0A510UYZ5"/>
<evidence type="ECO:0000256" key="4">
    <source>
        <dbReference type="ARBA" id="ARBA00022807"/>
    </source>
</evidence>
<feature type="region of interest" description="Disordered" evidence="5">
    <location>
        <begin position="106"/>
        <end position="139"/>
    </location>
</feature>
<dbReference type="PANTHER" id="PTHR47359">
    <property type="entry name" value="PEPTIDOGLYCAN DL-ENDOPEPTIDASE CWLO"/>
    <property type="match status" value="1"/>
</dbReference>
<dbReference type="EMBL" id="BJUB01000001">
    <property type="protein sequence ID" value="GEK19893.1"/>
    <property type="molecule type" value="Genomic_DNA"/>
</dbReference>
<dbReference type="InterPro" id="IPR000064">
    <property type="entry name" value="NLP_P60_dom"/>
</dbReference>
<dbReference type="GO" id="GO:0008234">
    <property type="term" value="F:cysteine-type peptidase activity"/>
    <property type="evidence" value="ECO:0007669"/>
    <property type="project" value="UniProtKB-KW"/>
</dbReference>
<protein>
    <recommendedName>
        <fullName evidence="6">NlpC/P60 domain-containing protein</fullName>
    </recommendedName>
</protein>
<dbReference type="PROSITE" id="PS51935">
    <property type="entry name" value="NLPC_P60"/>
    <property type="match status" value="1"/>
</dbReference>
<reference evidence="7 8" key="1">
    <citation type="submission" date="2019-07" db="EMBL/GenBank/DDBJ databases">
        <title>Whole genome shotgun sequence of Cellulomonas xylanilytica NBRC 101102.</title>
        <authorList>
            <person name="Hosoyama A."/>
            <person name="Uohara A."/>
            <person name="Ohji S."/>
            <person name="Ichikawa N."/>
        </authorList>
    </citation>
    <scope>NUCLEOTIDE SEQUENCE [LARGE SCALE GENOMIC DNA]</scope>
    <source>
        <strain evidence="7 8">NBRC 101102</strain>
    </source>
</reference>
<feature type="compositionally biased region" description="Pro residues" evidence="5">
    <location>
        <begin position="106"/>
        <end position="116"/>
    </location>
</feature>
<evidence type="ECO:0000256" key="5">
    <source>
        <dbReference type="SAM" id="MobiDB-lite"/>
    </source>
</evidence>
<evidence type="ECO:0000256" key="2">
    <source>
        <dbReference type="ARBA" id="ARBA00022670"/>
    </source>
</evidence>
<evidence type="ECO:0000256" key="1">
    <source>
        <dbReference type="ARBA" id="ARBA00007074"/>
    </source>
</evidence>
<feature type="compositionally biased region" description="Low complexity" evidence="5">
    <location>
        <begin position="127"/>
        <end position="139"/>
    </location>
</feature>
<feature type="domain" description="NlpC/P60" evidence="6">
    <location>
        <begin position="152"/>
        <end position="263"/>
    </location>
</feature>
<name>A0A510UYZ5_9CELL</name>
<dbReference type="OrthoDB" id="9815778at2"/>
<comment type="similarity">
    <text evidence="1">Belongs to the peptidase C40 family.</text>
</comment>
<keyword evidence="8" id="KW-1185">Reference proteome</keyword>
<keyword evidence="4" id="KW-0788">Thiol protease</keyword>
<sequence length="263" mass="26611">MLARSAARHRATGRSLTALDDIAAASAEGMATAGRRSAAAVLTSGLVVSMAGTPSHAAQSTESAWAFGSVDTAALTEPARAALASQVVVPTDVAWTFEVPAVTAVAPPPPPVPEVPAPASRSRERAAAAAPADSAAATPAESSAPAVALPASANGNAIVEIGMRYVGVPYVAGGTTPDGFDCSGFTSYVFAQVGISLPRTSSAQRNAGTVVSRADAQPGDLIWSPGHISIYIGDNLQIDSPRPGKTIQVREIWQSSPTFIRVG</sequence>
<dbReference type="GO" id="GO:0006508">
    <property type="term" value="P:proteolysis"/>
    <property type="evidence" value="ECO:0007669"/>
    <property type="project" value="UniProtKB-KW"/>
</dbReference>
<gene>
    <name evidence="7" type="ORF">CXY01_04130</name>
</gene>
<comment type="caution">
    <text evidence="7">The sequence shown here is derived from an EMBL/GenBank/DDBJ whole genome shotgun (WGS) entry which is preliminary data.</text>
</comment>
<dbReference type="Gene3D" id="3.90.1720.10">
    <property type="entry name" value="endopeptidase domain like (from Nostoc punctiforme)"/>
    <property type="match status" value="1"/>
</dbReference>